<evidence type="ECO:0000313" key="4">
    <source>
        <dbReference type="EMBL" id="EKE68676.1"/>
    </source>
</evidence>
<dbReference type="AlphaFoldDB" id="K2IFD2"/>
<evidence type="ECO:0000313" key="5">
    <source>
        <dbReference type="Proteomes" id="UP000006755"/>
    </source>
</evidence>
<proteinExistence type="predicted"/>
<dbReference type="InterPro" id="IPR000182">
    <property type="entry name" value="GNAT_dom"/>
</dbReference>
<dbReference type="GO" id="GO:0016747">
    <property type="term" value="F:acyltransferase activity, transferring groups other than amino-acyl groups"/>
    <property type="evidence" value="ECO:0007669"/>
    <property type="project" value="InterPro"/>
</dbReference>
<gene>
    <name evidence="4" type="ORF">B3C1_16646</name>
</gene>
<dbReference type="InterPro" id="IPR016181">
    <property type="entry name" value="Acyl_CoA_acyltransferase"/>
</dbReference>
<dbReference type="eggNOG" id="COG0456">
    <property type="taxonomic scope" value="Bacteria"/>
</dbReference>
<dbReference type="CDD" id="cd04301">
    <property type="entry name" value="NAT_SF"/>
    <property type="match status" value="1"/>
</dbReference>
<dbReference type="SUPFAM" id="SSF55729">
    <property type="entry name" value="Acyl-CoA N-acyltransferases (Nat)"/>
    <property type="match status" value="1"/>
</dbReference>
<organism evidence="4 5">
    <name type="scientific">Gallaecimonas xiamenensis 3-C-1</name>
    <dbReference type="NCBI Taxonomy" id="745411"/>
    <lineage>
        <taxon>Bacteria</taxon>
        <taxon>Pseudomonadati</taxon>
        <taxon>Pseudomonadota</taxon>
        <taxon>Gammaproteobacteria</taxon>
        <taxon>Enterobacterales</taxon>
        <taxon>Gallaecimonadaceae</taxon>
        <taxon>Gallaecimonas</taxon>
    </lineage>
</organism>
<dbReference type="RefSeq" id="WP_008486262.1">
    <property type="nucleotide sequence ID" value="NZ_AMRI01000029.1"/>
</dbReference>
<feature type="domain" description="N-acetyltransferase" evidence="3">
    <location>
        <begin position="5"/>
        <end position="173"/>
    </location>
</feature>
<name>K2IFD2_9GAMM</name>
<dbReference type="OrthoDB" id="5292888at2"/>
<evidence type="ECO:0000256" key="1">
    <source>
        <dbReference type="ARBA" id="ARBA00022679"/>
    </source>
</evidence>
<keyword evidence="1" id="KW-0808">Transferase</keyword>
<dbReference type="InterPro" id="IPR050832">
    <property type="entry name" value="Bact_Acetyltransf"/>
</dbReference>
<dbReference type="Gene3D" id="3.40.630.30">
    <property type="match status" value="1"/>
</dbReference>
<accession>K2IFD2</accession>
<evidence type="ECO:0000259" key="3">
    <source>
        <dbReference type="PROSITE" id="PS51186"/>
    </source>
</evidence>
<sequence length="179" mass="20206">MPVLPQFRQAQLEDAPAIADLLVRAWQQSYRQFLPASFLEKLNVPGRIGLVESLLRQPQSQTWLVEDDGTLLGFVNTGRSRDPDVSRRTTAELRALYLDPQMVGSGLGAQLLEKALLALRGQGYVSLNLWVLENNEGGIKFWLKHGFKADGCHRVDERDGTELKQIRLHRLLNKAIGHR</sequence>
<dbReference type="STRING" id="745411.B3C1_16646"/>
<dbReference type="PANTHER" id="PTHR43877">
    <property type="entry name" value="AMINOALKYLPHOSPHONATE N-ACETYLTRANSFERASE-RELATED-RELATED"/>
    <property type="match status" value="1"/>
</dbReference>
<dbReference type="PROSITE" id="PS51186">
    <property type="entry name" value="GNAT"/>
    <property type="match status" value="1"/>
</dbReference>
<dbReference type="Proteomes" id="UP000006755">
    <property type="component" value="Unassembled WGS sequence"/>
</dbReference>
<keyword evidence="5" id="KW-1185">Reference proteome</keyword>
<dbReference type="EMBL" id="AMRI01000029">
    <property type="protein sequence ID" value="EKE68676.1"/>
    <property type="molecule type" value="Genomic_DNA"/>
</dbReference>
<dbReference type="Pfam" id="PF00583">
    <property type="entry name" value="Acetyltransf_1"/>
    <property type="match status" value="1"/>
</dbReference>
<comment type="caution">
    <text evidence="4">The sequence shown here is derived from an EMBL/GenBank/DDBJ whole genome shotgun (WGS) entry which is preliminary data.</text>
</comment>
<evidence type="ECO:0000256" key="2">
    <source>
        <dbReference type="ARBA" id="ARBA00023315"/>
    </source>
</evidence>
<protein>
    <recommendedName>
        <fullName evidence="3">N-acetyltransferase domain-containing protein</fullName>
    </recommendedName>
</protein>
<reference evidence="4 5" key="1">
    <citation type="journal article" date="2012" name="J. Bacteriol.">
        <title>Genome Sequence of Gallaecimonas xiamenensis Type Strain 3-C-1.</title>
        <authorList>
            <person name="Lai Q."/>
            <person name="Wang L."/>
            <person name="Wang W."/>
            <person name="Shao Z."/>
        </authorList>
    </citation>
    <scope>NUCLEOTIDE SEQUENCE [LARGE SCALE GENOMIC DNA]</scope>
    <source>
        <strain evidence="4 5">3-C-1</strain>
    </source>
</reference>
<dbReference type="PANTHER" id="PTHR43877:SF1">
    <property type="entry name" value="ACETYLTRANSFERASE"/>
    <property type="match status" value="1"/>
</dbReference>
<keyword evidence="2" id="KW-0012">Acyltransferase</keyword>